<reference evidence="5 6" key="1">
    <citation type="journal article" date="2014" name="Front. Microbiol.">
        <title>Population and genomic analysis of the genus Halorubrum.</title>
        <authorList>
            <person name="Fullmer M.S."/>
            <person name="Soucy S.M."/>
            <person name="Swithers K.S."/>
            <person name="Makkay A.M."/>
            <person name="Wheeler R."/>
            <person name="Ventosa A."/>
            <person name="Gogarten J.P."/>
            <person name="Papke R.T."/>
        </authorList>
    </citation>
    <scope>NUCLEOTIDE SEQUENCE [LARGE SCALE GENOMIC DNA]</scope>
    <source>
        <strain evidence="5 6">Cb34</strain>
    </source>
</reference>
<dbReference type="InterPro" id="IPR015422">
    <property type="entry name" value="PyrdxlP-dep_Trfase_small"/>
</dbReference>
<dbReference type="PANTHER" id="PTHR43094:SF1">
    <property type="entry name" value="AMINOTRANSFERASE CLASS-III"/>
    <property type="match status" value="1"/>
</dbReference>
<dbReference type="SUPFAM" id="SSF53383">
    <property type="entry name" value="PLP-dependent transferases"/>
    <property type="match status" value="1"/>
</dbReference>
<dbReference type="Proteomes" id="UP000216308">
    <property type="component" value="Unassembled WGS sequence"/>
</dbReference>
<dbReference type="InterPro" id="IPR015424">
    <property type="entry name" value="PyrdxlP-dep_Trfase"/>
</dbReference>
<dbReference type="Gene3D" id="3.40.640.10">
    <property type="entry name" value="Type I PLP-dependent aspartate aminotransferase-like (Major domain)"/>
    <property type="match status" value="1"/>
</dbReference>
<evidence type="ECO:0000256" key="4">
    <source>
        <dbReference type="SAM" id="MobiDB-lite"/>
    </source>
</evidence>
<evidence type="ECO:0000256" key="3">
    <source>
        <dbReference type="RuleBase" id="RU003560"/>
    </source>
</evidence>
<comment type="caution">
    <text evidence="5">The sequence shown here is derived from an EMBL/GenBank/DDBJ whole genome shotgun (WGS) entry which is preliminary data.</text>
</comment>
<dbReference type="PROSITE" id="PS00600">
    <property type="entry name" value="AA_TRANSFER_CLASS_3"/>
    <property type="match status" value="1"/>
</dbReference>
<evidence type="ECO:0000313" key="6">
    <source>
        <dbReference type="Proteomes" id="UP000216308"/>
    </source>
</evidence>
<dbReference type="Gene3D" id="3.90.1150.10">
    <property type="entry name" value="Aspartate Aminotransferase, domain 1"/>
    <property type="match status" value="1"/>
</dbReference>
<name>A0A256ILI8_9EURY</name>
<organism evidence="5 6">
    <name type="scientific">Halorubrum halodurans</name>
    <dbReference type="NCBI Taxonomy" id="1383851"/>
    <lineage>
        <taxon>Archaea</taxon>
        <taxon>Methanobacteriati</taxon>
        <taxon>Methanobacteriota</taxon>
        <taxon>Stenosarchaea group</taxon>
        <taxon>Halobacteria</taxon>
        <taxon>Halobacteriales</taxon>
        <taxon>Haloferacaceae</taxon>
        <taxon>Halorubrum</taxon>
    </lineage>
</organism>
<evidence type="ECO:0000313" key="5">
    <source>
        <dbReference type="EMBL" id="OYR57428.1"/>
    </source>
</evidence>
<dbReference type="OrthoDB" id="6534at2157"/>
<dbReference type="CDD" id="cd00610">
    <property type="entry name" value="OAT_like"/>
    <property type="match status" value="1"/>
</dbReference>
<dbReference type="EMBL" id="NHPJ01000060">
    <property type="protein sequence ID" value="OYR57428.1"/>
    <property type="molecule type" value="Genomic_DNA"/>
</dbReference>
<keyword evidence="6" id="KW-1185">Reference proteome</keyword>
<dbReference type="PANTHER" id="PTHR43094">
    <property type="entry name" value="AMINOTRANSFERASE"/>
    <property type="match status" value="1"/>
</dbReference>
<evidence type="ECO:0000256" key="2">
    <source>
        <dbReference type="ARBA" id="ARBA00022898"/>
    </source>
</evidence>
<feature type="region of interest" description="Disordered" evidence="4">
    <location>
        <begin position="1"/>
        <end position="25"/>
    </location>
</feature>
<evidence type="ECO:0000256" key="1">
    <source>
        <dbReference type="ARBA" id="ARBA00008954"/>
    </source>
</evidence>
<dbReference type="AlphaFoldDB" id="A0A256ILI8"/>
<dbReference type="GO" id="GO:0005829">
    <property type="term" value="C:cytosol"/>
    <property type="evidence" value="ECO:0007669"/>
    <property type="project" value="TreeGrafter"/>
</dbReference>
<protein>
    <submittedName>
        <fullName evidence="5">Aspartate aminotransferase family protein</fullName>
    </submittedName>
</protein>
<keyword evidence="2 3" id="KW-0663">Pyridoxal phosphate</keyword>
<dbReference type="InterPro" id="IPR049704">
    <property type="entry name" value="Aminotrans_3_PPA_site"/>
</dbReference>
<comment type="similarity">
    <text evidence="1 3">Belongs to the class-III pyridoxal-phosphate-dependent aminotransferase family.</text>
</comment>
<dbReference type="InterPro" id="IPR005814">
    <property type="entry name" value="Aminotrans_3"/>
</dbReference>
<dbReference type="InterPro" id="IPR015421">
    <property type="entry name" value="PyrdxlP-dep_Trfase_major"/>
</dbReference>
<accession>A0A256ILI8</accession>
<dbReference type="Pfam" id="PF00202">
    <property type="entry name" value="Aminotran_3"/>
    <property type="match status" value="1"/>
</dbReference>
<gene>
    <name evidence="5" type="ORF">DJ70_05680</name>
</gene>
<sequence length="446" mass="47287">MQENVPHAGRGEAGGETIPHWHDPEGEAMTIVEGEDATVYDDEGAAYLDFVSQLYCTNAGHSNEAITDAMTAQMERIPYVSSAKGNDVRDALAADLAEIAPGSLSEVYFSISGSEANESAAQIARTVQDAPKVLTRWQSYHGGTAGAGALTGDPSTRSTVGRYAATTGSGKFLPPLPTAFDADSPADLAKQAADHVEFVIRNEGADSVAAIMMEPVGGSSGGYPAPPGYFDRLRAICDEYDVLLIADEVITGFGRCGDWFGIDTEDVEPDMITFAKGVTSAYAPLAGVIADDWIGEAVREEGYDLGQTFAGHPVACAAGRAAIEEYESHLIDDVRELAPVLESRLTELADAHDAVETVRGRGFLWSVVFADPETGEPFVHPWAADADEAEENPVAAVREAAAEKGVLFGSGRPDVQILISPPLCTTREEIERGIAALDEAIEETFE</sequence>
<dbReference type="RefSeq" id="WP_094530954.1">
    <property type="nucleotide sequence ID" value="NZ_NHPJ01000060.1"/>
</dbReference>
<proteinExistence type="inferred from homology"/>
<dbReference type="GO" id="GO:0030170">
    <property type="term" value="F:pyridoxal phosphate binding"/>
    <property type="evidence" value="ECO:0007669"/>
    <property type="project" value="InterPro"/>
</dbReference>
<dbReference type="GO" id="GO:0008483">
    <property type="term" value="F:transaminase activity"/>
    <property type="evidence" value="ECO:0007669"/>
    <property type="project" value="UniProtKB-KW"/>
</dbReference>
<keyword evidence="5" id="KW-0032">Aminotransferase</keyword>
<keyword evidence="5" id="KW-0808">Transferase</keyword>